<accession>A0ABQ5R356</accession>
<evidence type="ECO:0000256" key="1">
    <source>
        <dbReference type="SAM" id="MobiDB-lite"/>
    </source>
</evidence>
<name>A0ABQ5R356_9ACTN</name>
<evidence type="ECO:0000313" key="3">
    <source>
        <dbReference type="Proteomes" id="UP001144280"/>
    </source>
</evidence>
<gene>
    <name evidence="2" type="ORF">Pa4123_62470</name>
</gene>
<reference evidence="2" key="1">
    <citation type="submission" date="2022-12" db="EMBL/GenBank/DDBJ databases">
        <title>New Phytohabitans aurantiacus sp. RD004123 nov., an actinomycete isolated from soil.</title>
        <authorList>
            <person name="Triningsih D.W."/>
            <person name="Harunari E."/>
            <person name="Igarashi Y."/>
        </authorList>
    </citation>
    <scope>NUCLEOTIDE SEQUENCE</scope>
    <source>
        <strain evidence="2">RD004123</strain>
    </source>
</reference>
<dbReference type="EMBL" id="BSDI01000039">
    <property type="protein sequence ID" value="GLI00971.1"/>
    <property type="molecule type" value="Genomic_DNA"/>
</dbReference>
<feature type="region of interest" description="Disordered" evidence="1">
    <location>
        <begin position="1"/>
        <end position="67"/>
    </location>
</feature>
<sequence>MSDSHQRDDEELANEPNEEGFAGGATMPEAQPENPDAGRAERIAVPGDDLTSALSDAVPGKSDDEEA</sequence>
<organism evidence="2 3">
    <name type="scientific">Phytohabitans aurantiacus</name>
    <dbReference type="NCBI Taxonomy" id="3016789"/>
    <lineage>
        <taxon>Bacteria</taxon>
        <taxon>Bacillati</taxon>
        <taxon>Actinomycetota</taxon>
        <taxon>Actinomycetes</taxon>
        <taxon>Micromonosporales</taxon>
        <taxon>Micromonosporaceae</taxon>
    </lineage>
</organism>
<protein>
    <submittedName>
        <fullName evidence="2">Uncharacterized protein</fullName>
    </submittedName>
</protein>
<dbReference type="Proteomes" id="UP001144280">
    <property type="component" value="Unassembled WGS sequence"/>
</dbReference>
<feature type="compositionally biased region" description="Acidic residues" evidence="1">
    <location>
        <begin position="9"/>
        <end position="18"/>
    </location>
</feature>
<keyword evidence="3" id="KW-1185">Reference proteome</keyword>
<proteinExistence type="predicted"/>
<comment type="caution">
    <text evidence="2">The sequence shown here is derived from an EMBL/GenBank/DDBJ whole genome shotgun (WGS) entry which is preliminary data.</text>
</comment>
<dbReference type="RefSeq" id="WP_281901635.1">
    <property type="nucleotide sequence ID" value="NZ_BSDI01000039.1"/>
</dbReference>
<evidence type="ECO:0000313" key="2">
    <source>
        <dbReference type="EMBL" id="GLI00971.1"/>
    </source>
</evidence>